<accession>H5T9N5</accession>
<keyword evidence="2" id="KW-1185">Reference proteome</keyword>
<protein>
    <submittedName>
        <fullName evidence="1">Uncharacterized protein</fullName>
    </submittedName>
</protein>
<dbReference type="EMBL" id="BAET01000007">
    <property type="protein sequence ID" value="GAB55012.1"/>
    <property type="molecule type" value="Genomic_DNA"/>
</dbReference>
<evidence type="ECO:0000313" key="1">
    <source>
        <dbReference type="EMBL" id="GAB55012.1"/>
    </source>
</evidence>
<comment type="caution">
    <text evidence="1">The sequence shown here is derived from an EMBL/GenBank/DDBJ whole genome shotgun (WGS) entry which is preliminary data.</text>
</comment>
<organism evidence="1 2">
    <name type="scientific">Glaciecola punicea ACAM 611</name>
    <dbReference type="NCBI Taxonomy" id="1121923"/>
    <lineage>
        <taxon>Bacteria</taxon>
        <taxon>Pseudomonadati</taxon>
        <taxon>Pseudomonadota</taxon>
        <taxon>Gammaproteobacteria</taxon>
        <taxon>Alteromonadales</taxon>
        <taxon>Alteromonadaceae</taxon>
        <taxon>Glaciecola</taxon>
    </lineage>
</organism>
<evidence type="ECO:0000313" key="2">
    <source>
        <dbReference type="Proteomes" id="UP000053586"/>
    </source>
</evidence>
<dbReference type="Proteomes" id="UP000053586">
    <property type="component" value="Unassembled WGS sequence"/>
</dbReference>
<reference evidence="1 2" key="2">
    <citation type="journal article" date="2017" name="Antonie Van Leeuwenhoek">
        <title>Rhizobium rhizosphaerae sp. nov., a novel species isolated from rice rhizosphere.</title>
        <authorList>
            <person name="Zhao J.J."/>
            <person name="Zhang J."/>
            <person name="Zhang R.J."/>
            <person name="Zhang C.W."/>
            <person name="Yin H.Q."/>
            <person name="Zhang X.X."/>
        </authorList>
    </citation>
    <scope>NUCLEOTIDE SEQUENCE [LARGE SCALE GENOMIC DNA]</scope>
    <source>
        <strain evidence="1 2">ACAM 611</strain>
    </source>
</reference>
<dbReference type="AlphaFoldDB" id="H5T9N5"/>
<gene>
    <name evidence="1" type="ORF">GPUN_0880</name>
</gene>
<proteinExistence type="predicted"/>
<name>H5T9N5_9ALTE</name>
<sequence length="37" mass="3843">MTAAQAISYISLGLNAQSNARAFTRSNRATITASVSV</sequence>
<reference evidence="1 2" key="1">
    <citation type="journal article" date="2012" name="J. Bacteriol.">
        <title>Genome sequence of proteorhodopsin-containing sea ice bacterium Glaciecola punicea ACAM 611T.</title>
        <authorList>
            <person name="Qin Q.-L."/>
            <person name="Xie B.-B."/>
            <person name="Shu Y.-L."/>
            <person name="Rong J.-C."/>
            <person name="Zhao D.-L."/>
            <person name="Zhang X.-Y."/>
            <person name="Chen X.-L."/>
            <person name="Zhou B.-C."/>
            <person name="Zhanga Y.-Z."/>
        </authorList>
    </citation>
    <scope>NUCLEOTIDE SEQUENCE [LARGE SCALE GENOMIC DNA]</scope>
    <source>
        <strain evidence="1 2">ACAM 611</strain>
    </source>
</reference>